<organism evidence="16 17">
    <name type="scientific">Gracilariopsis chorda</name>
    <dbReference type="NCBI Taxonomy" id="448386"/>
    <lineage>
        <taxon>Eukaryota</taxon>
        <taxon>Rhodophyta</taxon>
        <taxon>Florideophyceae</taxon>
        <taxon>Rhodymeniophycidae</taxon>
        <taxon>Gracilariales</taxon>
        <taxon>Gracilariaceae</taxon>
        <taxon>Gracilariopsis</taxon>
    </lineage>
</organism>
<keyword evidence="6" id="KW-0677">Repeat</keyword>
<dbReference type="PROSITE" id="PS50929">
    <property type="entry name" value="ABC_TM1F"/>
    <property type="match status" value="2"/>
</dbReference>
<feature type="transmembrane region" description="Helical" evidence="13">
    <location>
        <begin position="300"/>
        <end position="322"/>
    </location>
</feature>
<dbReference type="GO" id="GO:0016887">
    <property type="term" value="F:ATP hydrolysis activity"/>
    <property type="evidence" value="ECO:0007669"/>
    <property type="project" value="InterPro"/>
</dbReference>
<gene>
    <name evidence="16" type="ORF">BWQ96_04505</name>
</gene>
<evidence type="ECO:0000256" key="8">
    <source>
        <dbReference type="ARBA" id="ARBA00022840"/>
    </source>
</evidence>
<dbReference type="FunFam" id="1.20.1560.10:FF:000009">
    <property type="entry name" value="ABC transporter B family member 1"/>
    <property type="match status" value="1"/>
</dbReference>
<dbReference type="PROSITE" id="PS50893">
    <property type="entry name" value="ABC_TRANSPORTER_2"/>
    <property type="match status" value="2"/>
</dbReference>
<comment type="similarity">
    <text evidence="2">Belongs to the ABC transporter superfamily. ABCB family. Multidrug resistance exporter (TC 3.A.1.201) subfamily.</text>
</comment>
<evidence type="ECO:0000256" key="5">
    <source>
        <dbReference type="ARBA" id="ARBA00022692"/>
    </source>
</evidence>
<dbReference type="GO" id="GO:0005886">
    <property type="term" value="C:plasma membrane"/>
    <property type="evidence" value="ECO:0007669"/>
    <property type="project" value="UniProtKB-SubCell"/>
</dbReference>
<evidence type="ECO:0000256" key="13">
    <source>
        <dbReference type="SAM" id="Phobius"/>
    </source>
</evidence>
<comment type="subcellular location">
    <subcellularLocation>
        <location evidence="1">Cell membrane</location>
        <topology evidence="1">Multi-pass membrane protein</topology>
    </subcellularLocation>
</comment>
<feature type="domain" description="ABC transmembrane type-1" evidence="15">
    <location>
        <begin position="65"/>
        <end position="358"/>
    </location>
</feature>
<dbReference type="Proteomes" id="UP000247409">
    <property type="component" value="Unassembled WGS sequence"/>
</dbReference>
<keyword evidence="4" id="KW-0813">Transport</keyword>
<dbReference type="InterPro" id="IPR003439">
    <property type="entry name" value="ABC_transporter-like_ATP-bd"/>
</dbReference>
<evidence type="ECO:0000256" key="1">
    <source>
        <dbReference type="ARBA" id="ARBA00004651"/>
    </source>
</evidence>
<reference evidence="16 17" key="1">
    <citation type="journal article" date="2018" name="Mol. Biol. Evol.">
        <title>Analysis of the draft genome of the red seaweed Gracilariopsis chorda provides insights into genome size evolution in Rhodophyta.</title>
        <authorList>
            <person name="Lee J."/>
            <person name="Yang E.C."/>
            <person name="Graf L."/>
            <person name="Yang J.H."/>
            <person name="Qiu H."/>
            <person name="Zel Zion U."/>
            <person name="Chan C.X."/>
            <person name="Stephens T.G."/>
            <person name="Weber A.P.M."/>
            <person name="Boo G.H."/>
            <person name="Boo S.M."/>
            <person name="Kim K.M."/>
            <person name="Shin Y."/>
            <person name="Jung M."/>
            <person name="Lee S.J."/>
            <person name="Yim H.S."/>
            <person name="Lee J.H."/>
            <person name="Bhattacharya D."/>
            <person name="Yoon H.S."/>
        </authorList>
    </citation>
    <scope>NUCLEOTIDE SEQUENCE [LARGE SCALE GENOMIC DNA]</scope>
    <source>
        <strain evidence="16 17">SKKU-2015</strain>
        <tissue evidence="16">Whole body</tissue>
    </source>
</reference>
<feature type="domain" description="ABC transporter" evidence="14">
    <location>
        <begin position="396"/>
        <end position="657"/>
    </location>
</feature>
<evidence type="ECO:0000256" key="10">
    <source>
        <dbReference type="ARBA" id="ARBA00023136"/>
    </source>
</evidence>
<feature type="transmembrane region" description="Helical" evidence="13">
    <location>
        <begin position="725"/>
        <end position="749"/>
    </location>
</feature>
<feature type="transmembrane region" description="Helical" evidence="13">
    <location>
        <begin position="62"/>
        <end position="89"/>
    </location>
</feature>
<accession>A0A2V3IVK0</accession>
<evidence type="ECO:0000259" key="15">
    <source>
        <dbReference type="PROSITE" id="PS50929"/>
    </source>
</evidence>
<dbReference type="InterPro" id="IPR017871">
    <property type="entry name" value="ABC_transporter-like_CS"/>
</dbReference>
<dbReference type="FunFam" id="1.20.1560.10:FF:000018">
    <property type="entry name" value="ATP-binding cassette subfamily B member 11"/>
    <property type="match status" value="1"/>
</dbReference>
<evidence type="ECO:0000256" key="11">
    <source>
        <dbReference type="ARBA" id="ARBA00023180"/>
    </source>
</evidence>
<keyword evidence="10 13" id="KW-0472">Membrane</keyword>
<comment type="subunit">
    <text evidence="12">Interacts with 1-naphthylphthalamic acid (NPA).</text>
</comment>
<dbReference type="GO" id="GO:0005743">
    <property type="term" value="C:mitochondrial inner membrane"/>
    <property type="evidence" value="ECO:0007669"/>
    <property type="project" value="TreeGrafter"/>
</dbReference>
<dbReference type="GO" id="GO:0005524">
    <property type="term" value="F:ATP binding"/>
    <property type="evidence" value="ECO:0007669"/>
    <property type="project" value="UniProtKB-KW"/>
</dbReference>
<evidence type="ECO:0000256" key="3">
    <source>
        <dbReference type="ARBA" id="ARBA00014334"/>
    </source>
</evidence>
<dbReference type="OrthoDB" id="6500128at2759"/>
<evidence type="ECO:0000256" key="4">
    <source>
        <dbReference type="ARBA" id="ARBA00022448"/>
    </source>
</evidence>
<feature type="transmembrane region" description="Helical" evidence="13">
    <location>
        <begin position="952"/>
        <end position="972"/>
    </location>
</feature>
<keyword evidence="9 13" id="KW-1133">Transmembrane helix</keyword>
<dbReference type="PANTHER" id="PTHR43394:SF27">
    <property type="entry name" value="ATP-DEPENDENT TRANSLOCASE ABCB1-LIKE"/>
    <property type="match status" value="1"/>
</dbReference>
<dbReference type="GO" id="GO:0090374">
    <property type="term" value="P:oligopeptide export from mitochondrion"/>
    <property type="evidence" value="ECO:0007669"/>
    <property type="project" value="TreeGrafter"/>
</dbReference>
<keyword evidence="7" id="KW-0547">Nucleotide-binding</keyword>
<evidence type="ECO:0000313" key="17">
    <source>
        <dbReference type="Proteomes" id="UP000247409"/>
    </source>
</evidence>
<dbReference type="InterPro" id="IPR027417">
    <property type="entry name" value="P-loop_NTPase"/>
</dbReference>
<feature type="transmembrane region" description="Helical" evidence="13">
    <location>
        <begin position="120"/>
        <end position="142"/>
    </location>
</feature>
<dbReference type="EMBL" id="NBIV01000054">
    <property type="protein sequence ID" value="PXF45737.1"/>
    <property type="molecule type" value="Genomic_DNA"/>
</dbReference>
<comment type="caution">
    <text evidence="16">The sequence shown here is derived from an EMBL/GenBank/DDBJ whole genome shotgun (WGS) entry which is preliminary data.</text>
</comment>
<keyword evidence="5 13" id="KW-0812">Transmembrane</keyword>
<evidence type="ECO:0000256" key="6">
    <source>
        <dbReference type="ARBA" id="ARBA00022737"/>
    </source>
</evidence>
<keyword evidence="11" id="KW-0325">Glycoprotein</keyword>
<evidence type="ECO:0000256" key="7">
    <source>
        <dbReference type="ARBA" id="ARBA00022741"/>
    </source>
</evidence>
<dbReference type="Gene3D" id="3.40.50.300">
    <property type="entry name" value="P-loop containing nucleotide triphosphate hydrolases"/>
    <property type="match status" value="2"/>
</dbReference>
<dbReference type="SMART" id="SM00382">
    <property type="entry name" value="AAA"/>
    <property type="match status" value="2"/>
</dbReference>
<dbReference type="Pfam" id="PF00664">
    <property type="entry name" value="ABC_membrane"/>
    <property type="match status" value="2"/>
</dbReference>
<dbReference type="InterPro" id="IPR011527">
    <property type="entry name" value="ABC1_TM_dom"/>
</dbReference>
<dbReference type="InterPro" id="IPR036640">
    <property type="entry name" value="ABC1_TM_sf"/>
</dbReference>
<keyword evidence="8" id="KW-0067">ATP-binding</keyword>
<evidence type="ECO:0000259" key="14">
    <source>
        <dbReference type="PROSITE" id="PS50893"/>
    </source>
</evidence>
<sequence>MEAEPHPSTTSSTDAASDSNLSFKARLRSIFAAKKKGHKKQSEQKTVPYFQLFAYAKKAEMYYMLISIPAAMVHGSILPLFTIIFGSVIDVFGGTDNVQGTDDFVDIKKITGEIGGISKWFLILAAVAFVTSFLQVRFQLIFAHRVATRLRKLYFRSLMTQDYAWYDSHDGGELTSRVASDVNLIQTGIGEKVTTAVQMTTTLVAGFIIALIHGWKLTLIILAISPLLALGGVMFGKLAAESTSDSQKSYGSAGAVASEVLSLIRTVTAYNGQETEARRYEKELQKAYLFGVKRSTYSGAALGFTYGVIFCTFAVAFVFGAGQVRSGEMSAGDIIVTFFSVFIGTISIGQAAPSFTAFNIARGAAPRVYDVIRRKSEIDPLDTEHGRVLDHVKGEITFRNVQFNYPTRNTSDPDSNARPHVLDKFDLHVSEGSSQALVGSSGCGKSTTVRLIERFYDVENGQVMLDGVDIRELNVRWLRSQIGYVGQMPTLFMLTIRENIELGAALEKVDDEKTGQTVLRRKEVSEEEIIAAAKKANAHDFIMKLPEKYDTMLGERGAMLSGGQKQRVCIARALVRNPKILLLDESTSALDAQSERLVQKALEQAAEGRTTVTIAHRLSTVKNADVISVIDEGRVVERGTHDELLNIEGGAYKTLVEFQNVEAKKQQEQTVDDDSSKVLKAATEDLTKATSVSKTFEEEAAEEGGLPPVDKGVLVRALKMNMAEFPFILMGMISAAVAGATFPVIAIIFTEVIEVTIRDNDASDVSFWAWMFVIVGVAAFLGYLFQHAMLGVSGERLTRKLRAEAFRSILRQDIGFFDDKQHSVGQLTTRLATEATLVKGVAGDALGGIAMVVSTLLTGFLIAYIACWRVALVVTTIFPAMALSESMNIKMMAGFDSDSNKQFAKAGAVASEAVDNYDTVSSIGVQDIFIQKYSEELEAPLRNGRKAAMTSGIAYGVAEGLAQVLWAISFWVGSIFVERGHCDFEGLMKAVSGLLFAGSALGQASLFLPDFGKSRVAATELFRLLDLESAIDPTCEEGIRTNDKPFDGAVSSHKVKFEYPTRPDVAVLRGLSVDVEPGQTLALVGASGCGKSTLVALIERFYDARSGYVSIDGVDTREYNVKDLRSQIGLVSQEPDLFHRSVRDNIAYGLSQEDGTPVTDSMVIEAAKAANAHDFIEQLPDKYETDVGSRGSKLSGGQRQRVAIARSLVRSPRVLLLDEATSALDAVSERTVQKALDAAASGRTTIAIAHRLSTIKDADVIGVVKHGKIVEQGKHDELLRLNGVYANLVKNQMSEVA</sequence>
<feature type="transmembrane region" description="Helical" evidence="13">
    <location>
        <begin position="334"/>
        <end position="352"/>
    </location>
</feature>
<protein>
    <recommendedName>
        <fullName evidence="3">Probable ATP-dependent transporter ycf16</fullName>
    </recommendedName>
</protein>
<evidence type="ECO:0000256" key="9">
    <source>
        <dbReference type="ARBA" id="ARBA00022989"/>
    </source>
</evidence>
<dbReference type="PROSITE" id="PS00211">
    <property type="entry name" value="ABC_TRANSPORTER_1"/>
    <property type="match status" value="2"/>
</dbReference>
<feature type="transmembrane region" description="Helical" evidence="13">
    <location>
        <begin position="769"/>
        <end position="792"/>
    </location>
</feature>
<name>A0A2V3IVK0_9FLOR</name>
<dbReference type="FunFam" id="3.40.50.300:FF:000066">
    <property type="entry name" value="ABC transporter B family member 1"/>
    <property type="match status" value="1"/>
</dbReference>
<dbReference type="PANTHER" id="PTHR43394">
    <property type="entry name" value="ATP-DEPENDENT PERMEASE MDL1, MITOCHONDRIAL"/>
    <property type="match status" value="1"/>
</dbReference>
<dbReference type="FunFam" id="3.40.50.300:FF:000205">
    <property type="entry name" value="ABC transporter B family member 4"/>
    <property type="match status" value="1"/>
</dbReference>
<dbReference type="InterPro" id="IPR039421">
    <property type="entry name" value="Type_1_exporter"/>
</dbReference>
<dbReference type="Pfam" id="PF00005">
    <property type="entry name" value="ABC_tran"/>
    <property type="match status" value="2"/>
</dbReference>
<evidence type="ECO:0000313" key="16">
    <source>
        <dbReference type="EMBL" id="PXF45737.1"/>
    </source>
</evidence>
<evidence type="ECO:0000256" key="12">
    <source>
        <dbReference type="ARBA" id="ARBA00062948"/>
    </source>
</evidence>
<dbReference type="SUPFAM" id="SSF90123">
    <property type="entry name" value="ABC transporter transmembrane region"/>
    <property type="match status" value="2"/>
</dbReference>
<dbReference type="GO" id="GO:0015421">
    <property type="term" value="F:ABC-type oligopeptide transporter activity"/>
    <property type="evidence" value="ECO:0007669"/>
    <property type="project" value="TreeGrafter"/>
</dbReference>
<dbReference type="SUPFAM" id="SSF52540">
    <property type="entry name" value="P-loop containing nucleoside triphosphate hydrolases"/>
    <property type="match status" value="2"/>
</dbReference>
<dbReference type="STRING" id="448386.A0A2V3IVK0"/>
<dbReference type="CDD" id="cd18577">
    <property type="entry name" value="ABC_6TM_Pgp_ABCB1_D1_like"/>
    <property type="match status" value="1"/>
</dbReference>
<keyword evidence="17" id="KW-1185">Reference proteome</keyword>
<feature type="domain" description="ABC transmembrane type-1" evidence="15">
    <location>
        <begin position="729"/>
        <end position="1013"/>
    </location>
</feature>
<dbReference type="Gene3D" id="1.20.1560.10">
    <property type="entry name" value="ABC transporter type 1, transmembrane domain"/>
    <property type="match status" value="1"/>
</dbReference>
<evidence type="ECO:0000256" key="2">
    <source>
        <dbReference type="ARBA" id="ARBA00007577"/>
    </source>
</evidence>
<proteinExistence type="inferred from homology"/>
<feature type="domain" description="ABC transporter" evidence="14">
    <location>
        <begin position="1050"/>
        <end position="1291"/>
    </location>
</feature>
<dbReference type="CDD" id="cd18578">
    <property type="entry name" value="ABC_6TM_Pgp_ABCB1_D2_like"/>
    <property type="match status" value="1"/>
</dbReference>
<dbReference type="InterPro" id="IPR003593">
    <property type="entry name" value="AAA+_ATPase"/>
</dbReference>
<dbReference type="CDD" id="cd03249">
    <property type="entry name" value="ABC_MTABC3_MDL1_MDL2"/>
    <property type="match status" value="2"/>
</dbReference>